<accession>A0A7M6DPH4</accession>
<evidence type="ECO:0000256" key="5">
    <source>
        <dbReference type="ARBA" id="ARBA00022782"/>
    </source>
</evidence>
<name>A0A7M6DPH4_9CNID</name>
<dbReference type="Proteomes" id="UP000594262">
    <property type="component" value="Unplaced"/>
</dbReference>
<proteinExistence type="inferred from homology"/>
<evidence type="ECO:0000256" key="8">
    <source>
        <dbReference type="ARBA" id="ARBA00023054"/>
    </source>
</evidence>
<feature type="domain" description="Dynein regulatory complex subunit 7 MORN" evidence="16">
    <location>
        <begin position="379"/>
        <end position="664"/>
    </location>
</feature>
<dbReference type="Pfam" id="PF24656">
    <property type="entry name" value="CEPT76_peptidase"/>
    <property type="match status" value="1"/>
</dbReference>
<keyword evidence="5" id="KW-0221">Differentiation</keyword>
<keyword evidence="9" id="KW-0969">Cilium</keyword>
<keyword evidence="8 14" id="KW-0175">Coiled coil</keyword>
<evidence type="ECO:0000259" key="16">
    <source>
        <dbReference type="Pfam" id="PF24667"/>
    </source>
</evidence>
<keyword evidence="10" id="KW-0206">Cytoskeleton</keyword>
<dbReference type="RefSeq" id="XP_066933109.1">
    <property type="nucleotide sequence ID" value="XM_067077008.1"/>
</dbReference>
<dbReference type="GO" id="GO:0031514">
    <property type="term" value="C:motile cilium"/>
    <property type="evidence" value="ECO:0007669"/>
    <property type="project" value="TreeGrafter"/>
</dbReference>
<dbReference type="InterPro" id="IPR056292">
    <property type="entry name" value="DRC7_C"/>
</dbReference>
<comment type="similarity">
    <text evidence="2">Belongs to the DRC7 family.</text>
</comment>
<dbReference type="AlphaFoldDB" id="A0A7M6DPH4"/>
<evidence type="ECO:0000256" key="4">
    <source>
        <dbReference type="ARBA" id="ARBA00022490"/>
    </source>
</evidence>
<keyword evidence="11" id="KW-0966">Cell projection</keyword>
<dbReference type="Pfam" id="PF24671">
    <property type="entry name" value="DRC7_C"/>
    <property type="match status" value="1"/>
</dbReference>
<evidence type="ECO:0000259" key="17">
    <source>
        <dbReference type="Pfam" id="PF24671"/>
    </source>
</evidence>
<dbReference type="EnsemblMetazoa" id="CLYHEMT020295.1">
    <property type="protein sequence ID" value="CLYHEMP020295.1"/>
    <property type="gene ID" value="CLYHEMG020295"/>
</dbReference>
<comment type="subcellular location">
    <subcellularLocation>
        <location evidence="1">Cytoplasm</location>
        <location evidence="1">Cytoskeleton</location>
        <location evidence="1">Flagellum axoneme</location>
    </subcellularLocation>
</comment>
<dbReference type="InterPro" id="IPR033551">
    <property type="entry name" value="DRC7/lobo"/>
</dbReference>
<feature type="coiled-coil region" evidence="14">
    <location>
        <begin position="209"/>
        <end position="238"/>
    </location>
</feature>
<dbReference type="GO" id="GO:0007283">
    <property type="term" value="P:spermatogenesis"/>
    <property type="evidence" value="ECO:0007669"/>
    <property type="project" value="UniProtKB-KW"/>
</dbReference>
<protein>
    <recommendedName>
        <fullName evidence="3">Dynein regulatory complex subunit 7</fullName>
    </recommendedName>
    <alternativeName>
        <fullName evidence="12">Coiled-coil domain-containing protein 135</fullName>
    </alternativeName>
    <alternativeName>
        <fullName evidence="13">Coiled-coil domain-containing protein lobo homolog</fullName>
    </alternativeName>
</protein>
<feature type="domain" description="CEP76/DRC7 peptidase-like" evidence="15">
    <location>
        <begin position="251"/>
        <end position="324"/>
    </location>
</feature>
<feature type="domain" description="Dynein regulatory complex subunit 7 C-terminal" evidence="17">
    <location>
        <begin position="711"/>
        <end position="818"/>
    </location>
</feature>
<dbReference type="Pfam" id="PF24667">
    <property type="entry name" value="MORN_DRC7"/>
    <property type="match status" value="1"/>
</dbReference>
<dbReference type="OrthoDB" id="10262874at2759"/>
<feature type="coiled-coil region" evidence="14">
    <location>
        <begin position="671"/>
        <end position="698"/>
    </location>
</feature>
<evidence type="ECO:0000313" key="19">
    <source>
        <dbReference type="Proteomes" id="UP000594262"/>
    </source>
</evidence>
<evidence type="ECO:0000256" key="1">
    <source>
        <dbReference type="ARBA" id="ARBA00004611"/>
    </source>
</evidence>
<evidence type="ECO:0000256" key="7">
    <source>
        <dbReference type="ARBA" id="ARBA00022871"/>
    </source>
</evidence>
<keyword evidence="4" id="KW-0963">Cytoplasm</keyword>
<dbReference type="PANTHER" id="PTHR35249:SF2">
    <property type="entry name" value="DYNEIN REGULATORY COMPLEX SUBUNIT 7"/>
    <property type="match status" value="1"/>
</dbReference>
<dbReference type="GO" id="GO:0030154">
    <property type="term" value="P:cell differentiation"/>
    <property type="evidence" value="ECO:0007669"/>
    <property type="project" value="UniProtKB-KW"/>
</dbReference>
<organism evidence="18 19">
    <name type="scientific">Clytia hemisphaerica</name>
    <dbReference type="NCBI Taxonomy" id="252671"/>
    <lineage>
        <taxon>Eukaryota</taxon>
        <taxon>Metazoa</taxon>
        <taxon>Cnidaria</taxon>
        <taxon>Hydrozoa</taxon>
        <taxon>Hydroidolina</taxon>
        <taxon>Leptothecata</taxon>
        <taxon>Obeliida</taxon>
        <taxon>Clytiidae</taxon>
        <taxon>Clytia</taxon>
    </lineage>
</organism>
<reference evidence="18" key="1">
    <citation type="submission" date="2021-01" db="UniProtKB">
        <authorList>
            <consortium name="EnsemblMetazoa"/>
        </authorList>
    </citation>
    <scope>IDENTIFICATION</scope>
</reference>
<evidence type="ECO:0000256" key="13">
    <source>
        <dbReference type="ARBA" id="ARBA00031733"/>
    </source>
</evidence>
<evidence type="ECO:0000256" key="3">
    <source>
        <dbReference type="ARBA" id="ARBA00021303"/>
    </source>
</evidence>
<evidence type="ECO:0000256" key="11">
    <source>
        <dbReference type="ARBA" id="ARBA00023273"/>
    </source>
</evidence>
<dbReference type="PANTHER" id="PTHR35249">
    <property type="entry name" value="DYNEIN REGULATORY COMPLEX SUBUNIT 7"/>
    <property type="match status" value="1"/>
</dbReference>
<evidence type="ECO:0000259" key="15">
    <source>
        <dbReference type="Pfam" id="PF24656"/>
    </source>
</evidence>
<dbReference type="GeneID" id="136820780"/>
<evidence type="ECO:0000256" key="12">
    <source>
        <dbReference type="ARBA" id="ARBA00031627"/>
    </source>
</evidence>
<keyword evidence="19" id="KW-1185">Reference proteome</keyword>
<dbReference type="InterPro" id="IPR038765">
    <property type="entry name" value="Papain-like_cys_pep_sf"/>
</dbReference>
<evidence type="ECO:0000256" key="14">
    <source>
        <dbReference type="SAM" id="Coils"/>
    </source>
</evidence>
<dbReference type="Gene3D" id="3.10.620.30">
    <property type="match status" value="1"/>
</dbReference>
<sequence>MEELVEKLEEIQVFPPEIILRKSSTEVKKFPPSYQTNTDKEKNMLECCENFKRQYKHLYRDRKPLFLSPKNECDVEKFVCTTLRPTQLKFPELNHYNGCADFVADYLNFEPIDPPIDLPLTLVSPTTVLERQQGNSFDYSNLLCSLLIGAGYDAYCVSGYASREVCLMDETRDFCPFLNSVNKVEKKDDTKKSNKYTVKPPKDLRSKFELKMEEKLRKEEENKEQKLLEEEAQRIAELEKPAEDKLFGLRVHSWVLVLAGKREVPEGFFIEPLTGHSKPLDYSGYLGIESIWNHRNVWVNMQDCSHGVKNLSYDLGNAEKWEFMFPSTDKPLVVIPDVNKDLLEIEDDEENIDEAALDIPPSWVDRIEVSEKDFETRCPQGKKTIFYKKAKLEKYSDYLNKDGLVSRISVANDNDMKKMVEIIEVYKHRADKLVKKVHNLVTGWITEYFTEGRPQSLKEHSYKASTPGAESDRKMVFYSNARIDGLLTRNETPKELTETFIGREDLLCYRHATFKDRVKKFGPQQGNNNSRPIGKMVERFDRDESKRADENVAERSFMVSDDRINIRFHLENGRIIASTREFIKPANISLDKTSQLQFTADMTTAFDADVSAKPVKELKIYQMMVDLLYAEKKCNEKIRESEEETREIIEDRLKEETSPELAVSVYDTGRNEKAKLRREELDRQQKEDEMRKREMELDYLAPFLARIGNPEKLTRNDASKVREECLGDLKQRLIDKANLIQARFEKETAELQKKQAWYQENQMNLTKEDEEDYLNFCSEAMFRIHILELRLNRHKEMAPHRYMQLDEKLRLDSRLSDVYF</sequence>
<dbReference type="InterPro" id="IPR056291">
    <property type="entry name" value="MORN_DRC7"/>
</dbReference>
<dbReference type="InterPro" id="IPR056290">
    <property type="entry name" value="CEPT76/DRC7_peptidase-like_dom"/>
</dbReference>
<evidence type="ECO:0000256" key="9">
    <source>
        <dbReference type="ARBA" id="ARBA00023069"/>
    </source>
</evidence>
<evidence type="ECO:0000313" key="18">
    <source>
        <dbReference type="EnsemblMetazoa" id="CLYHEMP020295.1"/>
    </source>
</evidence>
<evidence type="ECO:0000256" key="2">
    <source>
        <dbReference type="ARBA" id="ARBA00010738"/>
    </source>
</evidence>
<evidence type="ECO:0000256" key="6">
    <source>
        <dbReference type="ARBA" id="ARBA00022846"/>
    </source>
</evidence>
<dbReference type="SUPFAM" id="SSF54001">
    <property type="entry name" value="Cysteine proteinases"/>
    <property type="match status" value="1"/>
</dbReference>
<keyword evidence="7" id="KW-0744">Spermatogenesis</keyword>
<evidence type="ECO:0000256" key="10">
    <source>
        <dbReference type="ARBA" id="ARBA00023212"/>
    </source>
</evidence>
<keyword evidence="6" id="KW-0282">Flagellum</keyword>
<dbReference type="GO" id="GO:0048870">
    <property type="term" value="P:cell motility"/>
    <property type="evidence" value="ECO:0007669"/>
    <property type="project" value="TreeGrafter"/>
</dbReference>